<proteinExistence type="predicted"/>
<dbReference type="AlphaFoldDB" id="A0AAV2Z6G7"/>
<accession>A0AAV2Z6G7</accession>
<dbReference type="Proteomes" id="UP001146120">
    <property type="component" value="Unassembled WGS sequence"/>
</dbReference>
<sequence>MSTLTSASVPSGMLSIQVHLSRLRGRVKRIPRT</sequence>
<protein>
    <submittedName>
        <fullName evidence="1">Uncharacterized protein</fullName>
    </submittedName>
</protein>
<evidence type="ECO:0000313" key="2">
    <source>
        <dbReference type="Proteomes" id="UP001146120"/>
    </source>
</evidence>
<reference evidence="1" key="1">
    <citation type="submission" date="2022-11" db="EMBL/GenBank/DDBJ databases">
        <authorList>
            <person name="Morgan W.R."/>
            <person name="Tartar A."/>
        </authorList>
    </citation>
    <scope>NUCLEOTIDE SEQUENCE</scope>
    <source>
        <strain evidence="1">ARSEF 373</strain>
    </source>
</reference>
<dbReference type="EMBL" id="DAKRPA010000048">
    <property type="protein sequence ID" value="DBA01425.1"/>
    <property type="molecule type" value="Genomic_DNA"/>
</dbReference>
<reference evidence="1" key="2">
    <citation type="journal article" date="2023" name="Microbiol Resour">
        <title>Decontamination and Annotation of the Draft Genome Sequence of the Oomycete Lagenidium giganteum ARSEF 373.</title>
        <authorList>
            <person name="Morgan W.R."/>
            <person name="Tartar A."/>
        </authorList>
    </citation>
    <scope>NUCLEOTIDE SEQUENCE</scope>
    <source>
        <strain evidence="1">ARSEF 373</strain>
    </source>
</reference>
<gene>
    <name evidence="1" type="ORF">N0F65_007322</name>
</gene>
<comment type="caution">
    <text evidence="1">The sequence shown here is derived from an EMBL/GenBank/DDBJ whole genome shotgun (WGS) entry which is preliminary data.</text>
</comment>
<organism evidence="1 2">
    <name type="scientific">Lagenidium giganteum</name>
    <dbReference type="NCBI Taxonomy" id="4803"/>
    <lineage>
        <taxon>Eukaryota</taxon>
        <taxon>Sar</taxon>
        <taxon>Stramenopiles</taxon>
        <taxon>Oomycota</taxon>
        <taxon>Peronosporomycetes</taxon>
        <taxon>Pythiales</taxon>
        <taxon>Pythiaceae</taxon>
    </lineage>
</organism>
<evidence type="ECO:0000313" key="1">
    <source>
        <dbReference type="EMBL" id="DBA01425.1"/>
    </source>
</evidence>
<name>A0AAV2Z6G7_9STRA</name>
<keyword evidence="2" id="KW-1185">Reference proteome</keyword>